<proteinExistence type="predicted"/>
<keyword evidence="1" id="KW-0812">Transmembrane</keyword>
<dbReference type="HOGENOM" id="CLU_1460023_0_0_9"/>
<keyword evidence="1" id="KW-0472">Membrane</keyword>
<keyword evidence="1" id="KW-1133">Transmembrane helix</keyword>
<dbReference type="EMBL" id="CBGL010000136">
    <property type="protein sequence ID" value="CDD12863.1"/>
    <property type="molecule type" value="Genomic_DNA"/>
</dbReference>
<name>R6WNM8_9FIRM</name>
<gene>
    <name evidence="2" type="ORF">BN587_01287</name>
</gene>
<dbReference type="Proteomes" id="UP000014937">
    <property type="component" value="Unassembled WGS sequence"/>
</dbReference>
<organism evidence="2 3">
    <name type="scientific">Phascolarctobacterium succinatutens CAG:287</name>
    <dbReference type="NCBI Taxonomy" id="1263101"/>
    <lineage>
        <taxon>Bacteria</taxon>
        <taxon>Bacillati</taxon>
        <taxon>Bacillota</taxon>
        <taxon>Negativicutes</taxon>
        <taxon>Acidaminococcales</taxon>
        <taxon>Acidaminococcaceae</taxon>
        <taxon>Phascolarctobacterium</taxon>
    </lineage>
</organism>
<evidence type="ECO:0000313" key="3">
    <source>
        <dbReference type="Proteomes" id="UP000014937"/>
    </source>
</evidence>
<feature type="transmembrane region" description="Helical" evidence="1">
    <location>
        <begin position="80"/>
        <end position="101"/>
    </location>
</feature>
<dbReference type="AlphaFoldDB" id="R6WNM8"/>
<dbReference type="RefSeq" id="WP_021720342.1">
    <property type="nucleotide sequence ID" value="NZ_FR892795.1"/>
</dbReference>
<protein>
    <submittedName>
        <fullName evidence="2">Conserved domain protein</fullName>
    </submittedName>
</protein>
<sequence length="185" mass="19973">MSNEAHEIKVIMDCLKALEKNTIGGLPEKIQGDITTHAFIAAGSSFIPVPGASAAANVANIWAMYARINSDIGITFSKNILKTVASGVVANLGGYVVLLGAGELLKFIPVFGSFVGAAIESGIAYAITIVSAYVYIKAITLMARKRIDFNNEEKLQHEVDEILRNDKEEIKAMLKEAKNSYKPQK</sequence>
<evidence type="ECO:0000313" key="2">
    <source>
        <dbReference type="EMBL" id="CDD12863.1"/>
    </source>
</evidence>
<reference evidence="2" key="1">
    <citation type="submission" date="2012-11" db="EMBL/GenBank/DDBJ databases">
        <title>Dependencies among metagenomic species, viruses, plasmids and units of genetic variation.</title>
        <authorList>
            <person name="Nielsen H.B."/>
            <person name="Almeida M."/>
            <person name="Juncker A.S."/>
            <person name="Rasmussen S."/>
            <person name="Li J."/>
            <person name="Sunagawa S."/>
            <person name="Plichta D."/>
            <person name="Gautier L."/>
            <person name="Le Chatelier E."/>
            <person name="Peletier E."/>
            <person name="Bonde I."/>
            <person name="Nielsen T."/>
            <person name="Manichanh C."/>
            <person name="Arumugam M."/>
            <person name="Batto J."/>
            <person name="Santos M.B.Q.D."/>
            <person name="Blom N."/>
            <person name="Borruel N."/>
            <person name="Burgdorf K.S."/>
            <person name="Boumezbeur F."/>
            <person name="Casellas F."/>
            <person name="Dore J."/>
            <person name="Guarner F."/>
            <person name="Hansen T."/>
            <person name="Hildebrand F."/>
            <person name="Kaas R.S."/>
            <person name="Kennedy S."/>
            <person name="Kristiansen K."/>
            <person name="Kultima J.R."/>
            <person name="Leonard P."/>
            <person name="Levenez F."/>
            <person name="Lund O."/>
            <person name="Moumen B."/>
            <person name="Le Paslier D."/>
            <person name="Pons N."/>
            <person name="Pedersen O."/>
            <person name="Prifti E."/>
            <person name="Qin J."/>
            <person name="Raes J."/>
            <person name="Tap J."/>
            <person name="Tims S."/>
            <person name="Ussery D.W."/>
            <person name="Yamada T."/>
            <person name="MetaHit consortium"/>
            <person name="Renault P."/>
            <person name="Sicheritz-Ponten T."/>
            <person name="Bork P."/>
            <person name="Wang J."/>
            <person name="Brunak S."/>
            <person name="Ehrlich S.D."/>
        </authorList>
    </citation>
    <scope>NUCLEOTIDE SEQUENCE [LARGE SCALE GENOMIC DNA]</scope>
</reference>
<feature type="transmembrane region" description="Helical" evidence="1">
    <location>
        <begin position="107"/>
        <end position="136"/>
    </location>
</feature>
<accession>R6WNM8</accession>
<comment type="caution">
    <text evidence="2">The sequence shown here is derived from an EMBL/GenBank/DDBJ whole genome shotgun (WGS) entry which is preliminary data.</text>
</comment>
<evidence type="ECO:0000256" key="1">
    <source>
        <dbReference type="SAM" id="Phobius"/>
    </source>
</evidence>